<evidence type="ECO:0000313" key="3">
    <source>
        <dbReference type="Proteomes" id="UP000799444"/>
    </source>
</evidence>
<protein>
    <submittedName>
        <fullName evidence="2">Heterokaryon incompatibility protein</fullName>
    </submittedName>
</protein>
<comment type="caution">
    <text evidence="2">The sequence shown here is derived from an EMBL/GenBank/DDBJ whole genome shotgun (WGS) entry which is preliminary data.</text>
</comment>
<dbReference type="PANTHER" id="PTHR24148">
    <property type="entry name" value="ANKYRIN REPEAT DOMAIN-CONTAINING PROTEIN 39 HOMOLOG-RELATED"/>
    <property type="match status" value="1"/>
</dbReference>
<proteinExistence type="predicted"/>
<reference evidence="2" key="1">
    <citation type="journal article" date="2020" name="Stud. Mycol.">
        <title>101 Dothideomycetes genomes: a test case for predicting lifestyles and emergence of pathogens.</title>
        <authorList>
            <person name="Haridas S."/>
            <person name="Albert R."/>
            <person name="Binder M."/>
            <person name="Bloem J."/>
            <person name="Labutti K."/>
            <person name="Salamov A."/>
            <person name="Andreopoulos B."/>
            <person name="Baker S."/>
            <person name="Barry K."/>
            <person name="Bills G."/>
            <person name="Bluhm B."/>
            <person name="Cannon C."/>
            <person name="Castanera R."/>
            <person name="Culley D."/>
            <person name="Daum C."/>
            <person name="Ezra D."/>
            <person name="Gonzalez J."/>
            <person name="Henrissat B."/>
            <person name="Kuo A."/>
            <person name="Liang C."/>
            <person name="Lipzen A."/>
            <person name="Lutzoni F."/>
            <person name="Magnuson J."/>
            <person name="Mondo S."/>
            <person name="Nolan M."/>
            <person name="Ohm R."/>
            <person name="Pangilinan J."/>
            <person name="Park H.-J."/>
            <person name="Ramirez L."/>
            <person name="Alfaro M."/>
            <person name="Sun H."/>
            <person name="Tritt A."/>
            <person name="Yoshinaga Y."/>
            <person name="Zwiers L.-H."/>
            <person name="Turgeon B."/>
            <person name="Goodwin S."/>
            <person name="Spatafora J."/>
            <person name="Crous P."/>
            <person name="Grigoriev I."/>
        </authorList>
    </citation>
    <scope>NUCLEOTIDE SEQUENCE</scope>
    <source>
        <strain evidence="2">CBS 125425</strain>
    </source>
</reference>
<evidence type="ECO:0000313" key="2">
    <source>
        <dbReference type="EMBL" id="KAF2735195.1"/>
    </source>
</evidence>
<gene>
    <name evidence="2" type="ORF">EJ04DRAFT_511898</name>
</gene>
<dbReference type="AlphaFoldDB" id="A0A9P4V4B5"/>
<dbReference type="Pfam" id="PF06985">
    <property type="entry name" value="HET"/>
    <property type="match status" value="1"/>
</dbReference>
<evidence type="ECO:0000259" key="1">
    <source>
        <dbReference type="Pfam" id="PF06985"/>
    </source>
</evidence>
<keyword evidence="3" id="KW-1185">Reference proteome</keyword>
<dbReference type="InterPro" id="IPR010730">
    <property type="entry name" value="HET"/>
</dbReference>
<dbReference type="Pfam" id="PF26639">
    <property type="entry name" value="Het-6_barrel"/>
    <property type="match status" value="1"/>
</dbReference>
<sequence length="595" mass="67539">MDRNTHPTTYDYKPLESSEHIRLIQILDGNTPQPNYRIVHKEIPPKGSQPDFEAVSYTWGNQERVASLHLDGDSGQIGLTKNLSQALSYLTRRSTTGYLWIDQICIKQDDDSKEKSQQIRLMARIYKVARRVIIWLGLKDDYSDTAQLWLEKVGEMLRGMENSDYVIPGNEKFDPDDRFNVVRSSFFTSDVTYAKYAPALRKFFSRPWFGRGWVVQELLLASAEIFLVGDAVLSRDDMADLVTIYTVQPREGEDVEDTWNSYGDLIDLKLYPFTDEQPLRFLRLMYSIAHHFQTSKLEDQLYAFLGMIEGSEFTPNYDGVSMQENFIRFAVTLAQQYGSLDFLSLWSANLDMRLPNTPKELKGLPSWVPSWTATPLSAPFRLATGGVHALRSSISWKAAGEHRHDHDQPNDAVATRRLHVRGKIIDRVKVTSDARFPGDTQQSEEFLNARLAKLQLLPGLDGWRVYDMVDFLNQATSNGGEPRYSTDVVLGIDGSNLSHGETQRQGYSEPLRLCLAMGYGRRFMRTTEGRLGLAPWEGTKDGESVIAIVYGCSVPIMLNAVDEEKREYEVIGDCYVEGIMRGEAVDEVAEAFVLV</sequence>
<feature type="domain" description="Heterokaryon incompatibility" evidence="1">
    <location>
        <begin position="52"/>
        <end position="217"/>
    </location>
</feature>
<organism evidence="2 3">
    <name type="scientific">Polyplosphaeria fusca</name>
    <dbReference type="NCBI Taxonomy" id="682080"/>
    <lineage>
        <taxon>Eukaryota</taxon>
        <taxon>Fungi</taxon>
        <taxon>Dikarya</taxon>
        <taxon>Ascomycota</taxon>
        <taxon>Pezizomycotina</taxon>
        <taxon>Dothideomycetes</taxon>
        <taxon>Pleosporomycetidae</taxon>
        <taxon>Pleosporales</taxon>
        <taxon>Tetraplosphaeriaceae</taxon>
        <taxon>Polyplosphaeria</taxon>
    </lineage>
</organism>
<dbReference type="InterPro" id="IPR052895">
    <property type="entry name" value="HetReg/Transcr_Mod"/>
</dbReference>
<name>A0A9P4V4B5_9PLEO</name>
<dbReference type="EMBL" id="ML996138">
    <property type="protein sequence ID" value="KAF2735195.1"/>
    <property type="molecule type" value="Genomic_DNA"/>
</dbReference>
<dbReference type="OrthoDB" id="3548654at2759"/>
<dbReference type="Proteomes" id="UP000799444">
    <property type="component" value="Unassembled WGS sequence"/>
</dbReference>
<accession>A0A9P4V4B5</accession>
<dbReference type="PANTHER" id="PTHR24148:SF64">
    <property type="entry name" value="HETEROKARYON INCOMPATIBILITY DOMAIN-CONTAINING PROTEIN"/>
    <property type="match status" value="1"/>
</dbReference>